<dbReference type="AlphaFoldDB" id="X0X2R1"/>
<gene>
    <name evidence="1" type="ORF">S01H1_70118</name>
</gene>
<sequence length="56" mass="5807">MIKKVAVILLACAAVAGVAEGAQAKCLKKAAIATAENEKSAKWYALETMVQAVSWG</sequence>
<evidence type="ECO:0000313" key="1">
    <source>
        <dbReference type="EMBL" id="GAG30928.1"/>
    </source>
</evidence>
<protein>
    <submittedName>
        <fullName evidence="1">Uncharacterized protein</fullName>
    </submittedName>
</protein>
<accession>X0X2R1</accession>
<proteinExistence type="predicted"/>
<dbReference type="EMBL" id="BARS01046601">
    <property type="protein sequence ID" value="GAG30928.1"/>
    <property type="molecule type" value="Genomic_DNA"/>
</dbReference>
<reference evidence="1" key="1">
    <citation type="journal article" date="2014" name="Front. Microbiol.">
        <title>High frequency of phylogenetically diverse reductive dehalogenase-homologous genes in deep subseafloor sedimentary metagenomes.</title>
        <authorList>
            <person name="Kawai M."/>
            <person name="Futagami T."/>
            <person name="Toyoda A."/>
            <person name="Takaki Y."/>
            <person name="Nishi S."/>
            <person name="Hori S."/>
            <person name="Arai W."/>
            <person name="Tsubouchi T."/>
            <person name="Morono Y."/>
            <person name="Uchiyama I."/>
            <person name="Ito T."/>
            <person name="Fujiyama A."/>
            <person name="Inagaki F."/>
            <person name="Takami H."/>
        </authorList>
    </citation>
    <scope>NUCLEOTIDE SEQUENCE</scope>
    <source>
        <strain evidence="1">Expedition CK06-06</strain>
    </source>
</reference>
<feature type="non-terminal residue" evidence="1">
    <location>
        <position position="56"/>
    </location>
</feature>
<comment type="caution">
    <text evidence="1">The sequence shown here is derived from an EMBL/GenBank/DDBJ whole genome shotgun (WGS) entry which is preliminary data.</text>
</comment>
<name>X0X2R1_9ZZZZ</name>
<organism evidence="1">
    <name type="scientific">marine sediment metagenome</name>
    <dbReference type="NCBI Taxonomy" id="412755"/>
    <lineage>
        <taxon>unclassified sequences</taxon>
        <taxon>metagenomes</taxon>
        <taxon>ecological metagenomes</taxon>
    </lineage>
</organism>